<dbReference type="GO" id="GO:0032933">
    <property type="term" value="P:SREBP signaling pathway"/>
    <property type="evidence" value="ECO:0007669"/>
    <property type="project" value="InterPro"/>
</dbReference>
<dbReference type="GO" id="GO:0005783">
    <property type="term" value="C:endoplasmic reticulum"/>
    <property type="evidence" value="ECO:0007669"/>
    <property type="project" value="TreeGrafter"/>
</dbReference>
<protein>
    <recommendedName>
        <fullName evidence="2">DUF1746 domain-containing protein</fullName>
    </recommendedName>
</protein>
<feature type="region of interest" description="Disordered" evidence="1">
    <location>
        <begin position="289"/>
        <end position="318"/>
    </location>
</feature>
<dbReference type="InterPro" id="IPR013715">
    <property type="entry name" value="DUF1746"/>
</dbReference>
<name>A0A0F7SSM9_PHARH</name>
<evidence type="ECO:0000256" key="1">
    <source>
        <dbReference type="SAM" id="MobiDB-lite"/>
    </source>
</evidence>
<reference evidence="3" key="1">
    <citation type="submission" date="2014-08" db="EMBL/GenBank/DDBJ databases">
        <authorList>
            <person name="Sharma Rahul"/>
            <person name="Thines Marco"/>
        </authorList>
    </citation>
    <scope>NUCLEOTIDE SEQUENCE</scope>
</reference>
<feature type="compositionally biased region" description="Basic and acidic residues" evidence="1">
    <location>
        <begin position="300"/>
        <end position="318"/>
    </location>
</feature>
<evidence type="ECO:0000259" key="2">
    <source>
        <dbReference type="Pfam" id="PF08508"/>
    </source>
</evidence>
<proteinExistence type="predicted"/>
<dbReference type="PANTHER" id="PTHR39405">
    <property type="entry name" value="DSC E3 UBIQUITIN LIGASE COMPLEX SUBUNIT 4"/>
    <property type="match status" value="1"/>
</dbReference>
<dbReference type="InterPro" id="IPR038967">
    <property type="entry name" value="Dsc4-like"/>
</dbReference>
<dbReference type="EMBL" id="LN483142">
    <property type="protein sequence ID" value="CED83068.1"/>
    <property type="molecule type" value="Genomic_DNA"/>
</dbReference>
<dbReference type="AlphaFoldDB" id="A0A0F7SSM9"/>
<feature type="domain" description="DUF1746" evidence="2">
    <location>
        <begin position="28"/>
        <end position="134"/>
    </location>
</feature>
<accession>A0A0F7SSM9</accession>
<dbReference type="PANTHER" id="PTHR39405:SF1">
    <property type="entry name" value="DSC E3 UBIQUITIN LIGASE COMPLEX SUBUNIT 4"/>
    <property type="match status" value="1"/>
</dbReference>
<dbReference type="GO" id="GO:0044695">
    <property type="term" value="C:Dsc E3 ubiquitin ligase complex"/>
    <property type="evidence" value="ECO:0007669"/>
    <property type="project" value="InterPro"/>
</dbReference>
<sequence length="336" mass="37296">MNGVLIYISVPMVSPMLEQKRTDLVEQLDRLVIALSVYSYFCDPSFFVLLVRVVVQIQLTNPVLTTPTRSLPNLTNYLILLNIGIYLRHFLYGPSATFGSRPRGLFLNFIGQTTPTTLTQVLLQSTFIFVLQLVCLLVAYETGHNPPPTMATPPSTPPPLPASTLASITTRSIDSPSSNTSTLLDDLEAGGSFESTSDALSSLEYIDFLSPSSPSSSYEHHRSPISSSSHSKAHAPVFTTGAASSFSFASSSAVPSVYLTPEPPEEDIDQPILELELFSLTSRLTGFGPYARKGNPASQNERDQRMIRRRREKESERVGRKRRWRWRWTHARDRGG</sequence>
<organism evidence="3">
    <name type="scientific">Phaffia rhodozyma</name>
    <name type="common">Yeast</name>
    <name type="synonym">Xanthophyllomyces dendrorhous</name>
    <dbReference type="NCBI Taxonomy" id="264483"/>
    <lineage>
        <taxon>Eukaryota</taxon>
        <taxon>Fungi</taxon>
        <taxon>Dikarya</taxon>
        <taxon>Basidiomycota</taxon>
        <taxon>Agaricomycotina</taxon>
        <taxon>Tremellomycetes</taxon>
        <taxon>Cystofilobasidiales</taxon>
        <taxon>Mrakiaceae</taxon>
        <taxon>Phaffia</taxon>
    </lineage>
</organism>
<evidence type="ECO:0000313" key="3">
    <source>
        <dbReference type="EMBL" id="CED83068.1"/>
    </source>
</evidence>
<dbReference type="Pfam" id="PF08508">
    <property type="entry name" value="DUF1746"/>
    <property type="match status" value="1"/>
</dbReference>